<sequence>IQVVGSSNWGSTVLATLYCEFYQATKHDTKNIDSFLLLLYSWTLHRMSFLASLSHQHIVFPVVN</sequence>
<evidence type="ECO:0000313" key="1">
    <source>
        <dbReference type="EMBL" id="KAH1115079.1"/>
    </source>
</evidence>
<proteinExistence type="predicted"/>
<name>A0A9D4AG70_9ROSI</name>
<reference evidence="1 2" key="1">
    <citation type="journal article" date="2021" name="Plant Biotechnol. J.">
        <title>Multi-omics assisted identification of the key and species-specific regulatory components of drought-tolerant mechanisms in Gossypium stocksii.</title>
        <authorList>
            <person name="Yu D."/>
            <person name="Ke L."/>
            <person name="Zhang D."/>
            <person name="Wu Y."/>
            <person name="Sun Y."/>
            <person name="Mei J."/>
            <person name="Sun J."/>
            <person name="Sun Y."/>
        </authorList>
    </citation>
    <scope>NUCLEOTIDE SEQUENCE [LARGE SCALE GENOMIC DNA]</scope>
    <source>
        <strain evidence="2">cv. E1</strain>
        <tissue evidence="1">Leaf</tissue>
    </source>
</reference>
<dbReference type="EMBL" id="JAIQCV010000003">
    <property type="protein sequence ID" value="KAH1115079.1"/>
    <property type="molecule type" value="Genomic_DNA"/>
</dbReference>
<feature type="non-terminal residue" evidence="1">
    <location>
        <position position="64"/>
    </location>
</feature>
<feature type="non-terminal residue" evidence="1">
    <location>
        <position position="1"/>
    </location>
</feature>
<comment type="caution">
    <text evidence="1">The sequence shown here is derived from an EMBL/GenBank/DDBJ whole genome shotgun (WGS) entry which is preliminary data.</text>
</comment>
<dbReference type="Proteomes" id="UP000828251">
    <property type="component" value="Unassembled WGS sequence"/>
</dbReference>
<accession>A0A9D4AG70</accession>
<keyword evidence="2" id="KW-1185">Reference proteome</keyword>
<organism evidence="1 2">
    <name type="scientific">Gossypium stocksii</name>
    <dbReference type="NCBI Taxonomy" id="47602"/>
    <lineage>
        <taxon>Eukaryota</taxon>
        <taxon>Viridiplantae</taxon>
        <taxon>Streptophyta</taxon>
        <taxon>Embryophyta</taxon>
        <taxon>Tracheophyta</taxon>
        <taxon>Spermatophyta</taxon>
        <taxon>Magnoliopsida</taxon>
        <taxon>eudicotyledons</taxon>
        <taxon>Gunneridae</taxon>
        <taxon>Pentapetalae</taxon>
        <taxon>rosids</taxon>
        <taxon>malvids</taxon>
        <taxon>Malvales</taxon>
        <taxon>Malvaceae</taxon>
        <taxon>Malvoideae</taxon>
        <taxon>Gossypium</taxon>
    </lineage>
</organism>
<dbReference type="OrthoDB" id="1936739at2759"/>
<protein>
    <recommendedName>
        <fullName evidence="3">Aminotransferase-like plant mobile domain-containing protein</fullName>
    </recommendedName>
</protein>
<dbReference type="AlphaFoldDB" id="A0A9D4AG70"/>
<gene>
    <name evidence="1" type="ORF">J1N35_008457</name>
</gene>
<evidence type="ECO:0008006" key="3">
    <source>
        <dbReference type="Google" id="ProtNLM"/>
    </source>
</evidence>
<evidence type="ECO:0000313" key="2">
    <source>
        <dbReference type="Proteomes" id="UP000828251"/>
    </source>
</evidence>